<evidence type="ECO:0000313" key="4">
    <source>
        <dbReference type="Proteomes" id="UP000599074"/>
    </source>
</evidence>
<protein>
    <recommendedName>
        <fullName evidence="2">DUF4350 domain-containing protein</fullName>
    </recommendedName>
</protein>
<accession>A0A8J3X1P5</accession>
<dbReference type="Pfam" id="PF14258">
    <property type="entry name" value="DUF4350"/>
    <property type="match status" value="1"/>
</dbReference>
<organism evidence="3 4">
    <name type="scientific">Planosporangium mesophilum</name>
    <dbReference type="NCBI Taxonomy" id="689768"/>
    <lineage>
        <taxon>Bacteria</taxon>
        <taxon>Bacillati</taxon>
        <taxon>Actinomycetota</taxon>
        <taxon>Actinomycetes</taxon>
        <taxon>Micromonosporales</taxon>
        <taxon>Micromonosporaceae</taxon>
        <taxon>Planosporangium</taxon>
    </lineage>
</organism>
<comment type="caution">
    <text evidence="3">The sequence shown here is derived from an EMBL/GenBank/DDBJ whole genome shotgun (WGS) entry which is preliminary data.</text>
</comment>
<proteinExistence type="predicted"/>
<reference evidence="3" key="1">
    <citation type="submission" date="2021-01" db="EMBL/GenBank/DDBJ databases">
        <title>Whole genome shotgun sequence of Planosporangium mesophilum NBRC 109066.</title>
        <authorList>
            <person name="Komaki H."/>
            <person name="Tamura T."/>
        </authorList>
    </citation>
    <scope>NUCLEOTIDE SEQUENCE</scope>
    <source>
        <strain evidence="3">NBRC 109066</strain>
    </source>
</reference>
<evidence type="ECO:0000256" key="1">
    <source>
        <dbReference type="SAM" id="MobiDB-lite"/>
    </source>
</evidence>
<feature type="domain" description="DUF4350" evidence="2">
    <location>
        <begin position="55"/>
        <end position="226"/>
    </location>
</feature>
<feature type="region of interest" description="Disordered" evidence="1">
    <location>
        <begin position="243"/>
        <end position="298"/>
    </location>
</feature>
<name>A0A8J3X1P5_9ACTN</name>
<evidence type="ECO:0000313" key="3">
    <source>
        <dbReference type="EMBL" id="GII23569.1"/>
    </source>
</evidence>
<gene>
    <name evidence="3" type="ORF">Pme01_31660</name>
</gene>
<dbReference type="EMBL" id="BOON01000030">
    <property type="protein sequence ID" value="GII23569.1"/>
    <property type="molecule type" value="Genomic_DNA"/>
</dbReference>
<dbReference type="InterPro" id="IPR025646">
    <property type="entry name" value="DUF4350"/>
</dbReference>
<feature type="compositionally biased region" description="Gly residues" evidence="1">
    <location>
        <begin position="279"/>
        <end position="294"/>
    </location>
</feature>
<evidence type="ECO:0000259" key="2">
    <source>
        <dbReference type="Pfam" id="PF14258"/>
    </source>
</evidence>
<dbReference type="AlphaFoldDB" id="A0A8J3X1P5"/>
<dbReference type="Proteomes" id="UP000599074">
    <property type="component" value="Unassembled WGS sequence"/>
</dbReference>
<keyword evidence="4" id="KW-1185">Reference proteome</keyword>
<feature type="compositionally biased region" description="Pro residues" evidence="1">
    <location>
        <begin position="254"/>
        <end position="267"/>
    </location>
</feature>
<sequence length="442" mass="46224">MAGRTGARGMRTRIRTRRLRLVAPPALVVLLMIFSAVAYALQQPDESDPAFLSPASEAPIGAARLARLVEQRGVTVERATRTSDALVAAYRGGVTLFVPAPALVNQYYLRMLTLLPASTRLVLVAPTDSALSRGRLPISVADRRWATAVEPPGCDLPAAASAGAAARRESFTAPEDDAVELRRCYRGGLVELRWYSMDLTVIGANDVFRNDRIGEHGNAALATDLLTGTGRLVWLDVHRLEPPPAVDPGASPGSAPPSLAPASPDPDLPTSDPDRPGSGSSGGDGGSGDGGGGSPPSVWSAFPPAAWATLALLLAAGVLMAAARGRRLDGPVPERLPVTVPAAETVLGRGRLYRRARARDTALSTRATATRQRLGHLFDLPADAHREALVAATAAQAGWSAADVDSTLYPPTPADDEQLVAAVANLDGLLRAVTRTDGGELR</sequence>